<accession>A0A699ZJ40</accession>
<evidence type="ECO:0000313" key="2">
    <source>
        <dbReference type="EMBL" id="GFH15722.1"/>
    </source>
</evidence>
<feature type="compositionally biased region" description="Basic and acidic residues" evidence="1">
    <location>
        <begin position="12"/>
        <end position="21"/>
    </location>
</feature>
<dbReference type="Proteomes" id="UP000485058">
    <property type="component" value="Unassembled WGS sequence"/>
</dbReference>
<sequence>MNSPQPCEEELDRSKPTRPEGWKPQPGQWYT</sequence>
<feature type="non-terminal residue" evidence="2">
    <location>
        <position position="1"/>
    </location>
</feature>
<protein>
    <submittedName>
        <fullName evidence="2">Uncharacterized protein</fullName>
    </submittedName>
</protein>
<name>A0A699ZJ40_HAELA</name>
<gene>
    <name evidence="2" type="ORF">HaLaN_12005</name>
</gene>
<evidence type="ECO:0000256" key="1">
    <source>
        <dbReference type="SAM" id="MobiDB-lite"/>
    </source>
</evidence>
<feature type="region of interest" description="Disordered" evidence="1">
    <location>
        <begin position="1"/>
        <end position="31"/>
    </location>
</feature>
<dbReference type="EMBL" id="BLLF01000890">
    <property type="protein sequence ID" value="GFH15722.1"/>
    <property type="molecule type" value="Genomic_DNA"/>
</dbReference>
<evidence type="ECO:0000313" key="3">
    <source>
        <dbReference type="Proteomes" id="UP000485058"/>
    </source>
</evidence>
<dbReference type="AlphaFoldDB" id="A0A699ZJ40"/>
<keyword evidence="3" id="KW-1185">Reference proteome</keyword>
<comment type="caution">
    <text evidence="2">The sequence shown here is derived from an EMBL/GenBank/DDBJ whole genome shotgun (WGS) entry which is preliminary data.</text>
</comment>
<proteinExistence type="predicted"/>
<organism evidence="2 3">
    <name type="scientific">Haematococcus lacustris</name>
    <name type="common">Green alga</name>
    <name type="synonym">Haematococcus pluvialis</name>
    <dbReference type="NCBI Taxonomy" id="44745"/>
    <lineage>
        <taxon>Eukaryota</taxon>
        <taxon>Viridiplantae</taxon>
        <taxon>Chlorophyta</taxon>
        <taxon>core chlorophytes</taxon>
        <taxon>Chlorophyceae</taxon>
        <taxon>CS clade</taxon>
        <taxon>Chlamydomonadales</taxon>
        <taxon>Haematococcaceae</taxon>
        <taxon>Haematococcus</taxon>
    </lineage>
</organism>
<reference evidence="2 3" key="1">
    <citation type="submission" date="2020-02" db="EMBL/GenBank/DDBJ databases">
        <title>Draft genome sequence of Haematococcus lacustris strain NIES-144.</title>
        <authorList>
            <person name="Morimoto D."/>
            <person name="Nakagawa S."/>
            <person name="Yoshida T."/>
            <person name="Sawayama S."/>
        </authorList>
    </citation>
    <scope>NUCLEOTIDE SEQUENCE [LARGE SCALE GENOMIC DNA]</scope>
    <source>
        <strain evidence="2 3">NIES-144</strain>
    </source>
</reference>